<dbReference type="PANTHER" id="PTHR33577">
    <property type="entry name" value="STERIGMATOCYSTIN BIOSYNTHESIS PEROXIDASE STCC-RELATED"/>
    <property type="match status" value="1"/>
</dbReference>
<keyword evidence="8" id="KW-0812">Transmembrane</keyword>
<evidence type="ECO:0000256" key="3">
    <source>
        <dbReference type="ARBA" id="ARBA00022617"/>
    </source>
</evidence>
<comment type="similarity">
    <text evidence="7">Belongs to the chloroperoxidase family.</text>
</comment>
<keyword evidence="6" id="KW-0408">Iron</keyword>
<dbReference type="PANTHER" id="PTHR33577:SF9">
    <property type="entry name" value="PEROXIDASE STCC"/>
    <property type="match status" value="1"/>
</dbReference>
<feature type="transmembrane region" description="Helical" evidence="8">
    <location>
        <begin position="27"/>
        <end position="48"/>
    </location>
</feature>
<dbReference type="Pfam" id="PF01328">
    <property type="entry name" value="Peroxidase_2"/>
    <property type="match status" value="1"/>
</dbReference>
<keyword evidence="8" id="KW-0472">Membrane</keyword>
<reference evidence="10 11" key="1">
    <citation type="journal article" date="2019" name="Nat. Ecol. Evol.">
        <title>Megaphylogeny resolves global patterns of mushroom evolution.</title>
        <authorList>
            <person name="Varga T."/>
            <person name="Krizsan K."/>
            <person name="Foldi C."/>
            <person name="Dima B."/>
            <person name="Sanchez-Garcia M."/>
            <person name="Sanchez-Ramirez S."/>
            <person name="Szollosi G.J."/>
            <person name="Szarkandi J.G."/>
            <person name="Papp V."/>
            <person name="Albert L."/>
            <person name="Andreopoulos W."/>
            <person name="Angelini C."/>
            <person name="Antonin V."/>
            <person name="Barry K.W."/>
            <person name="Bougher N.L."/>
            <person name="Buchanan P."/>
            <person name="Buyck B."/>
            <person name="Bense V."/>
            <person name="Catcheside P."/>
            <person name="Chovatia M."/>
            <person name="Cooper J."/>
            <person name="Damon W."/>
            <person name="Desjardin D."/>
            <person name="Finy P."/>
            <person name="Geml J."/>
            <person name="Haridas S."/>
            <person name="Hughes K."/>
            <person name="Justo A."/>
            <person name="Karasinski D."/>
            <person name="Kautmanova I."/>
            <person name="Kiss B."/>
            <person name="Kocsube S."/>
            <person name="Kotiranta H."/>
            <person name="LaButti K.M."/>
            <person name="Lechner B.E."/>
            <person name="Liimatainen K."/>
            <person name="Lipzen A."/>
            <person name="Lukacs Z."/>
            <person name="Mihaltcheva S."/>
            <person name="Morgado L.N."/>
            <person name="Niskanen T."/>
            <person name="Noordeloos M.E."/>
            <person name="Ohm R.A."/>
            <person name="Ortiz-Santana B."/>
            <person name="Ovrebo C."/>
            <person name="Racz N."/>
            <person name="Riley R."/>
            <person name="Savchenko A."/>
            <person name="Shiryaev A."/>
            <person name="Soop K."/>
            <person name="Spirin V."/>
            <person name="Szebenyi C."/>
            <person name="Tomsovsky M."/>
            <person name="Tulloss R.E."/>
            <person name="Uehling J."/>
            <person name="Grigoriev I.V."/>
            <person name="Vagvolgyi C."/>
            <person name="Papp T."/>
            <person name="Martin F.M."/>
            <person name="Miettinen O."/>
            <person name="Hibbett D.S."/>
            <person name="Nagy L.G."/>
        </authorList>
    </citation>
    <scope>NUCLEOTIDE SEQUENCE [LARGE SCALE GENOMIC DNA]</scope>
    <source>
        <strain evidence="10 11">CBS 121175</strain>
    </source>
</reference>
<dbReference type="GO" id="GO:0046872">
    <property type="term" value="F:metal ion binding"/>
    <property type="evidence" value="ECO:0007669"/>
    <property type="project" value="UniProtKB-KW"/>
</dbReference>
<dbReference type="Gene3D" id="1.10.489.10">
    <property type="entry name" value="Chloroperoxidase-like"/>
    <property type="match status" value="1"/>
</dbReference>
<evidence type="ECO:0000313" key="11">
    <source>
        <dbReference type="Proteomes" id="UP000307440"/>
    </source>
</evidence>
<dbReference type="PROSITE" id="PS51405">
    <property type="entry name" value="HEME_HALOPEROXIDASE"/>
    <property type="match status" value="1"/>
</dbReference>
<sequence length="213" mass="24214">MANHGYISRDGKNLSAWDIASGLVECYGLTTPFAIFLSYTTFLLLRLFRRIDLFEIGRHGVVEHDASLVHHDTPEGQEFAPIEIDRDLLEVFERDAQTEVEIEVEVAGIKTLQKQILLSTFDVARARVRREKECRPVGHIAAEIARGEMAIILAVWEQKVGDKAGAPIEWIKTWLGEERLPEGWRADRQVGLFDTRNRAKAIMNFSADIRKAE</sequence>
<organism evidence="10 11">
    <name type="scientific">Coprinopsis marcescibilis</name>
    <name type="common">Agaric fungus</name>
    <name type="synonym">Psathyrella marcescibilis</name>
    <dbReference type="NCBI Taxonomy" id="230819"/>
    <lineage>
        <taxon>Eukaryota</taxon>
        <taxon>Fungi</taxon>
        <taxon>Dikarya</taxon>
        <taxon>Basidiomycota</taxon>
        <taxon>Agaricomycotina</taxon>
        <taxon>Agaricomycetes</taxon>
        <taxon>Agaricomycetidae</taxon>
        <taxon>Agaricales</taxon>
        <taxon>Agaricineae</taxon>
        <taxon>Psathyrellaceae</taxon>
        <taxon>Coprinopsis</taxon>
    </lineage>
</organism>
<evidence type="ECO:0000256" key="1">
    <source>
        <dbReference type="ARBA" id="ARBA00001970"/>
    </source>
</evidence>
<evidence type="ECO:0000259" key="9">
    <source>
        <dbReference type="PROSITE" id="PS51405"/>
    </source>
</evidence>
<evidence type="ECO:0000256" key="5">
    <source>
        <dbReference type="ARBA" id="ARBA00023002"/>
    </source>
</evidence>
<feature type="domain" description="Heme haloperoxidase family profile" evidence="9">
    <location>
        <begin position="1"/>
        <end position="197"/>
    </location>
</feature>
<keyword evidence="4" id="KW-0479">Metal-binding</keyword>
<protein>
    <recommendedName>
        <fullName evidence="9">Heme haloperoxidase family profile domain-containing protein</fullName>
    </recommendedName>
</protein>
<dbReference type="Proteomes" id="UP000307440">
    <property type="component" value="Unassembled WGS sequence"/>
</dbReference>
<evidence type="ECO:0000256" key="8">
    <source>
        <dbReference type="SAM" id="Phobius"/>
    </source>
</evidence>
<evidence type="ECO:0000256" key="6">
    <source>
        <dbReference type="ARBA" id="ARBA00023004"/>
    </source>
</evidence>
<dbReference type="EMBL" id="ML210442">
    <property type="protein sequence ID" value="TFK17999.1"/>
    <property type="molecule type" value="Genomic_DNA"/>
</dbReference>
<dbReference type="GO" id="GO:0004601">
    <property type="term" value="F:peroxidase activity"/>
    <property type="evidence" value="ECO:0007669"/>
    <property type="project" value="UniProtKB-KW"/>
</dbReference>
<dbReference type="STRING" id="230819.A0A5C3KD50"/>
<keyword evidence="3" id="KW-0349">Heme</keyword>
<keyword evidence="11" id="KW-1185">Reference proteome</keyword>
<proteinExistence type="inferred from homology"/>
<gene>
    <name evidence="10" type="ORF">FA15DRAFT_604107</name>
</gene>
<evidence type="ECO:0000256" key="2">
    <source>
        <dbReference type="ARBA" id="ARBA00022559"/>
    </source>
</evidence>
<dbReference type="AlphaFoldDB" id="A0A5C3KD50"/>
<keyword evidence="2" id="KW-0575">Peroxidase</keyword>
<evidence type="ECO:0000256" key="4">
    <source>
        <dbReference type="ARBA" id="ARBA00022723"/>
    </source>
</evidence>
<keyword evidence="8" id="KW-1133">Transmembrane helix</keyword>
<dbReference type="InterPro" id="IPR000028">
    <property type="entry name" value="Chloroperoxidase"/>
</dbReference>
<evidence type="ECO:0000313" key="10">
    <source>
        <dbReference type="EMBL" id="TFK17999.1"/>
    </source>
</evidence>
<dbReference type="OrthoDB" id="407298at2759"/>
<comment type="cofactor">
    <cofactor evidence="1">
        <name>heme b</name>
        <dbReference type="ChEBI" id="CHEBI:60344"/>
    </cofactor>
</comment>
<evidence type="ECO:0000256" key="7">
    <source>
        <dbReference type="ARBA" id="ARBA00025795"/>
    </source>
</evidence>
<dbReference type="InterPro" id="IPR036851">
    <property type="entry name" value="Chloroperoxidase-like_sf"/>
</dbReference>
<dbReference type="SUPFAM" id="SSF47571">
    <property type="entry name" value="Cloroperoxidase"/>
    <property type="match status" value="1"/>
</dbReference>
<name>A0A5C3KD50_COPMA</name>
<keyword evidence="5" id="KW-0560">Oxidoreductase</keyword>
<accession>A0A5C3KD50</accession>